<protein>
    <submittedName>
        <fullName evidence="1">Uncharacterized protein</fullName>
    </submittedName>
</protein>
<name>A0A1J7IKX4_9PEZI</name>
<accession>A0A1J7IKX4</accession>
<sequence>MPGPRVAEARPQASPICVRVTFTRVISLKQRDTLTQSRMLNPRFHPSHDWFDALDPLSYTFHHNAPNLGNRWPSCKNPDCRNYFLLRSTSACPDAEKPYHKLWPLEPKSTFKTSRQGDYYIKAGRVVLGPKFYDT</sequence>
<gene>
    <name evidence="1" type="ORF">CONLIGDRAFT_644411</name>
</gene>
<evidence type="ECO:0000313" key="1">
    <source>
        <dbReference type="EMBL" id="OIW28207.1"/>
    </source>
</evidence>
<dbReference type="EMBL" id="KV875098">
    <property type="protein sequence ID" value="OIW28207.1"/>
    <property type="molecule type" value="Genomic_DNA"/>
</dbReference>
<proteinExistence type="predicted"/>
<evidence type="ECO:0000313" key="2">
    <source>
        <dbReference type="Proteomes" id="UP000182658"/>
    </source>
</evidence>
<dbReference type="InParanoid" id="A0A1J7IKX4"/>
<dbReference type="Proteomes" id="UP000182658">
    <property type="component" value="Unassembled WGS sequence"/>
</dbReference>
<keyword evidence="2" id="KW-1185">Reference proteome</keyword>
<reference evidence="1 2" key="1">
    <citation type="submission" date="2016-10" db="EMBL/GenBank/DDBJ databases">
        <title>Draft genome sequence of Coniochaeta ligniaria NRRL30616, a lignocellulolytic fungus for bioabatement of inhibitors in plant biomass hydrolysates.</title>
        <authorList>
            <consortium name="DOE Joint Genome Institute"/>
            <person name="Jimenez D.J."/>
            <person name="Hector R.E."/>
            <person name="Riley R."/>
            <person name="Sun H."/>
            <person name="Grigoriev I.V."/>
            <person name="Van Elsas J.D."/>
            <person name="Nichols N.N."/>
        </authorList>
    </citation>
    <scope>NUCLEOTIDE SEQUENCE [LARGE SCALE GENOMIC DNA]</scope>
    <source>
        <strain evidence="1 2">NRRL 30616</strain>
    </source>
</reference>
<organism evidence="1 2">
    <name type="scientific">Coniochaeta ligniaria NRRL 30616</name>
    <dbReference type="NCBI Taxonomy" id="1408157"/>
    <lineage>
        <taxon>Eukaryota</taxon>
        <taxon>Fungi</taxon>
        <taxon>Dikarya</taxon>
        <taxon>Ascomycota</taxon>
        <taxon>Pezizomycotina</taxon>
        <taxon>Sordariomycetes</taxon>
        <taxon>Sordariomycetidae</taxon>
        <taxon>Coniochaetales</taxon>
        <taxon>Coniochaetaceae</taxon>
        <taxon>Coniochaeta</taxon>
    </lineage>
</organism>
<dbReference type="AlphaFoldDB" id="A0A1J7IKX4"/>